<feature type="region of interest" description="Disordered" evidence="1">
    <location>
        <begin position="131"/>
        <end position="151"/>
    </location>
</feature>
<reference evidence="3 4" key="1">
    <citation type="submission" date="2021-06" db="EMBL/GenBank/DDBJ databases">
        <title>Caerostris darwini draft genome.</title>
        <authorList>
            <person name="Kono N."/>
            <person name="Arakawa K."/>
        </authorList>
    </citation>
    <scope>NUCLEOTIDE SEQUENCE [LARGE SCALE GENOMIC DNA]</scope>
</reference>
<feature type="compositionally biased region" description="Low complexity" evidence="1">
    <location>
        <begin position="246"/>
        <end position="260"/>
    </location>
</feature>
<feature type="region of interest" description="Disordered" evidence="1">
    <location>
        <begin position="1"/>
        <end position="28"/>
    </location>
</feature>
<keyword evidence="4" id="KW-1185">Reference proteome</keyword>
<evidence type="ECO:0000259" key="2">
    <source>
        <dbReference type="SMART" id="SM00355"/>
    </source>
</evidence>
<gene>
    <name evidence="3" type="primary">AVEN_217867_1</name>
    <name evidence="3" type="ORF">CDAR_68531</name>
</gene>
<feature type="compositionally biased region" description="Polar residues" evidence="1">
    <location>
        <begin position="12"/>
        <end position="27"/>
    </location>
</feature>
<sequence>MSGTFFQDAACDSTSTHPRPSVSSPTSHADEMVCSVPIDSTHDTTVDLFPSELEVTDLFSDTCTSPKFDFVKLQCFQCRRNGLSIPRSLPPPQLLALGPTTGPPSCAPFSKLVPAKTWATVAAKPVVSSSQPWAGKQLGPQSILCTTPRRPGPFRPSRAIGGREQPPLPPAPLPETTVRKHISFKDNPDKVSHAILLPSRDEHHVVHQLLEEEFNRLHGLVANSASSNFDDFVLPKHKPLPSVQKTTATRTTSKTSSTISSRHHVAVPLPSADTISAQLVGPSLSCHLCERDGFPNRKALKYHLFRVHQISIGRPEPSMPTLPVSSASSQVRLIDDASTAEVPPVSHCGPSSSGFSASDRHVFREGQSVTFKLPFVGAVQCPDCTDSFTGKEWFSIKGSIVKHLRFKHHIRSPSSRHFCSICNNYIQSKPSEHSCLANTGLMVKPTGLQHQCPQCSDGFTSSQGLRNNLAAHKKASALQVATPLTIPESRRRKRRKKKRSPVADSPSRNDNRVDEEHSLAPPVRGSPVLPSQDAPIDEEKGPLDHYLEPLEHILSSDPTEDSFRLLSDICNQILVEGKSFLSIKEPASSVRSSQTGLDIQDPQTCQKLYRRNRRRAVREIVDNNCNRCNIPLQTLAQHFSEVWQGGGPYHHADDGRVNGCQSFFRNCTCLAVFWEHRARA</sequence>
<proteinExistence type="predicted"/>
<dbReference type="SMART" id="SM00355">
    <property type="entry name" value="ZnF_C2H2"/>
    <property type="match status" value="3"/>
</dbReference>
<dbReference type="AlphaFoldDB" id="A0AAV4PN49"/>
<dbReference type="EMBL" id="BPLQ01003067">
    <property type="protein sequence ID" value="GIX97733.1"/>
    <property type="molecule type" value="Genomic_DNA"/>
</dbReference>
<feature type="domain" description="C2H2-type" evidence="2">
    <location>
        <begin position="379"/>
        <end position="408"/>
    </location>
</feature>
<evidence type="ECO:0000313" key="4">
    <source>
        <dbReference type="Proteomes" id="UP001054837"/>
    </source>
</evidence>
<feature type="compositionally biased region" description="Basic residues" evidence="1">
    <location>
        <begin position="490"/>
        <end position="500"/>
    </location>
</feature>
<feature type="region of interest" description="Disordered" evidence="1">
    <location>
        <begin position="474"/>
        <end position="542"/>
    </location>
</feature>
<protein>
    <submittedName>
        <fullName evidence="3">C2H2-type domain-containing protein</fullName>
    </submittedName>
</protein>
<feature type="domain" description="C2H2-type" evidence="2">
    <location>
        <begin position="284"/>
        <end position="308"/>
    </location>
</feature>
<accession>A0AAV4PN49</accession>
<feature type="region of interest" description="Disordered" evidence="1">
    <location>
        <begin position="242"/>
        <end position="263"/>
    </location>
</feature>
<evidence type="ECO:0000313" key="3">
    <source>
        <dbReference type="EMBL" id="GIX97733.1"/>
    </source>
</evidence>
<evidence type="ECO:0000256" key="1">
    <source>
        <dbReference type="SAM" id="MobiDB-lite"/>
    </source>
</evidence>
<dbReference type="Proteomes" id="UP001054837">
    <property type="component" value="Unassembled WGS sequence"/>
</dbReference>
<feature type="compositionally biased region" description="Basic and acidic residues" evidence="1">
    <location>
        <begin position="507"/>
        <end position="518"/>
    </location>
</feature>
<organism evidence="3 4">
    <name type="scientific">Caerostris darwini</name>
    <dbReference type="NCBI Taxonomy" id="1538125"/>
    <lineage>
        <taxon>Eukaryota</taxon>
        <taxon>Metazoa</taxon>
        <taxon>Ecdysozoa</taxon>
        <taxon>Arthropoda</taxon>
        <taxon>Chelicerata</taxon>
        <taxon>Arachnida</taxon>
        <taxon>Araneae</taxon>
        <taxon>Araneomorphae</taxon>
        <taxon>Entelegynae</taxon>
        <taxon>Araneoidea</taxon>
        <taxon>Araneidae</taxon>
        <taxon>Caerostris</taxon>
    </lineage>
</organism>
<dbReference type="InterPro" id="IPR013087">
    <property type="entry name" value="Znf_C2H2_type"/>
</dbReference>
<comment type="caution">
    <text evidence="3">The sequence shown here is derived from an EMBL/GenBank/DDBJ whole genome shotgun (WGS) entry which is preliminary data.</text>
</comment>
<name>A0AAV4PN49_9ARAC</name>
<feature type="domain" description="C2H2-type" evidence="2">
    <location>
        <begin position="450"/>
        <end position="472"/>
    </location>
</feature>